<dbReference type="InterPro" id="IPR053901">
    <property type="entry name" value="C5orf34-like"/>
</dbReference>
<comment type="caution">
    <text evidence="6">The sequence shown here is derived from an EMBL/GenBank/DDBJ whole genome shotgun (WGS) entry which is preliminary data.</text>
</comment>
<dbReference type="Proteomes" id="UP000230750">
    <property type="component" value="Unassembled WGS sequence"/>
</dbReference>
<feature type="domain" description="C5orf34-like C-terminal" evidence="2">
    <location>
        <begin position="479"/>
        <end position="566"/>
    </location>
</feature>
<dbReference type="InterPro" id="IPR027865">
    <property type="entry name" value="C5orf34-like_C"/>
</dbReference>
<dbReference type="InterPro" id="IPR053900">
    <property type="entry name" value="C5orf34-like_dom"/>
</dbReference>
<dbReference type="PANTHER" id="PTHR34531">
    <property type="entry name" value="ZGC:153352"/>
    <property type="match status" value="1"/>
</dbReference>
<protein>
    <submittedName>
        <fullName evidence="6">Uncharacterized protein</fullName>
    </submittedName>
</protein>
<dbReference type="Pfam" id="PF22834">
    <property type="entry name" value="Polo_box_4"/>
    <property type="match status" value="1"/>
</dbReference>
<evidence type="ECO:0000259" key="4">
    <source>
        <dbReference type="Pfam" id="PF22833"/>
    </source>
</evidence>
<name>A0A2G8JSK6_STIJA</name>
<dbReference type="AlphaFoldDB" id="A0A2G8JSK6"/>
<evidence type="ECO:0000259" key="2">
    <source>
        <dbReference type="Pfam" id="PF15016"/>
    </source>
</evidence>
<feature type="region of interest" description="Disordered" evidence="1">
    <location>
        <begin position="204"/>
        <end position="237"/>
    </location>
</feature>
<dbReference type="Pfam" id="PF15016">
    <property type="entry name" value="C5orf34_C"/>
    <property type="match status" value="1"/>
</dbReference>
<dbReference type="InterPro" id="IPR027830">
    <property type="entry name" value="C5orf34-like_N"/>
</dbReference>
<evidence type="ECO:0000259" key="3">
    <source>
        <dbReference type="Pfam" id="PF15025"/>
    </source>
</evidence>
<dbReference type="Pfam" id="PF22833">
    <property type="entry name" value="C5orf34_2nd"/>
    <property type="match status" value="1"/>
</dbReference>
<dbReference type="Pfam" id="PF15025">
    <property type="entry name" value="C5orf34-like_N"/>
    <property type="match status" value="1"/>
</dbReference>
<feature type="non-terminal residue" evidence="6">
    <location>
        <position position="566"/>
    </location>
</feature>
<feature type="domain" description="C5orf34-like" evidence="5">
    <location>
        <begin position="362"/>
        <end position="445"/>
    </location>
</feature>
<dbReference type="PANTHER" id="PTHR34531:SF1">
    <property type="entry name" value="CHROMOSOME 5 OPEN READING FRAME 34"/>
    <property type="match status" value="1"/>
</dbReference>
<reference evidence="6 7" key="1">
    <citation type="journal article" date="2017" name="PLoS Biol.">
        <title>The sea cucumber genome provides insights into morphological evolution and visceral regeneration.</title>
        <authorList>
            <person name="Zhang X."/>
            <person name="Sun L."/>
            <person name="Yuan J."/>
            <person name="Sun Y."/>
            <person name="Gao Y."/>
            <person name="Zhang L."/>
            <person name="Li S."/>
            <person name="Dai H."/>
            <person name="Hamel J.F."/>
            <person name="Liu C."/>
            <person name="Yu Y."/>
            <person name="Liu S."/>
            <person name="Lin W."/>
            <person name="Guo K."/>
            <person name="Jin S."/>
            <person name="Xu P."/>
            <person name="Storey K.B."/>
            <person name="Huan P."/>
            <person name="Zhang T."/>
            <person name="Zhou Y."/>
            <person name="Zhang J."/>
            <person name="Lin C."/>
            <person name="Li X."/>
            <person name="Xing L."/>
            <person name="Huo D."/>
            <person name="Sun M."/>
            <person name="Wang L."/>
            <person name="Mercier A."/>
            <person name="Li F."/>
            <person name="Yang H."/>
            <person name="Xiang J."/>
        </authorList>
    </citation>
    <scope>NUCLEOTIDE SEQUENCE [LARGE SCALE GENOMIC DNA]</scope>
    <source>
        <strain evidence="6">Shaxun</strain>
        <tissue evidence="6">Muscle</tissue>
    </source>
</reference>
<dbReference type="EMBL" id="MRZV01001328">
    <property type="protein sequence ID" value="PIK38675.1"/>
    <property type="molecule type" value="Genomic_DNA"/>
</dbReference>
<dbReference type="OrthoDB" id="75908at2759"/>
<organism evidence="6 7">
    <name type="scientific">Stichopus japonicus</name>
    <name type="common">Sea cucumber</name>
    <dbReference type="NCBI Taxonomy" id="307972"/>
    <lineage>
        <taxon>Eukaryota</taxon>
        <taxon>Metazoa</taxon>
        <taxon>Echinodermata</taxon>
        <taxon>Eleutherozoa</taxon>
        <taxon>Echinozoa</taxon>
        <taxon>Holothuroidea</taxon>
        <taxon>Aspidochirotacea</taxon>
        <taxon>Aspidochirotida</taxon>
        <taxon>Stichopodidae</taxon>
        <taxon>Apostichopus</taxon>
    </lineage>
</organism>
<accession>A0A2G8JSK6</accession>
<gene>
    <name evidence="6" type="ORF">BSL78_24482</name>
</gene>
<evidence type="ECO:0000256" key="1">
    <source>
        <dbReference type="SAM" id="MobiDB-lite"/>
    </source>
</evidence>
<evidence type="ECO:0000313" key="6">
    <source>
        <dbReference type="EMBL" id="PIK38675.1"/>
    </source>
</evidence>
<proteinExistence type="predicted"/>
<sequence>MDYDSEQSPLPHSMVLYDNDEVEAVFKNGTCVKMSPCGANVVIPVKLPTTNCHPVNLPSQIHQRTQFVTHQYRRNVQVALEFRNRFAERVFLCQEVLGFEHVVDFYADINSVLWPEWSDSVSTNDGGGWHLVSTDECATMTLAPNRQECSIQFLCKLCDKPNRKTTTDNFQTIPGNESKRVISNSANVAAAALRPTLQDISNKLNFDTDSGDDQMSQRGTTRTTNHKMYNSPQNMSQVKTNDSLKRSYVWQIQNFSVDHCPSSWQYPLDILMKASTLSNDCSETTGIDNDGLRLSQAENKFSIEDKEMKPTTESVATGKSSDLPISLPLRCPRSHQHRMSRVGMLSHDEEEEDRVWLESRRIKVFFSSGVIFRIFWQPLPSLEIYPGDGSVLKSLPGDGQYFSFFCLRHGQRQEQLLSVKSPPPSNVLCGTHVLSSLLQRGHRLLCHMMFVDRNTNISAENVCWKTDEKKSQPLPTKPTQLVEECQADGIGNFIALSNGYVRVIFTDRTTLELQVDMMLDERNLSQHFKNLKDTNRIRLFPENFGRVLLPNGTEMVVDLRNPGEME</sequence>
<dbReference type="InterPro" id="IPR053899">
    <property type="entry name" value="C5orf34-like_2nd"/>
</dbReference>
<feature type="domain" description="C5orf34-like N-terminal" evidence="3">
    <location>
        <begin position="14"/>
        <end position="84"/>
    </location>
</feature>
<evidence type="ECO:0000259" key="5">
    <source>
        <dbReference type="Pfam" id="PF22834"/>
    </source>
</evidence>
<keyword evidence="7" id="KW-1185">Reference proteome</keyword>
<feature type="domain" description="C5orf34-like second" evidence="4">
    <location>
        <begin position="127"/>
        <end position="270"/>
    </location>
</feature>
<evidence type="ECO:0000313" key="7">
    <source>
        <dbReference type="Proteomes" id="UP000230750"/>
    </source>
</evidence>